<feature type="repeat" description="RCC1" evidence="1">
    <location>
        <begin position="241"/>
        <end position="293"/>
    </location>
</feature>
<dbReference type="OrthoDB" id="297375at2759"/>
<evidence type="ECO:0000256" key="1">
    <source>
        <dbReference type="PROSITE-ProRule" id="PRU00235"/>
    </source>
</evidence>
<dbReference type="PANTHER" id="PTHR45982">
    <property type="entry name" value="REGULATOR OF CHROMOSOME CONDENSATION"/>
    <property type="match status" value="1"/>
</dbReference>
<accession>A0A8S1R1C4</accession>
<feature type="repeat" description="RCC1" evidence="1">
    <location>
        <begin position="294"/>
        <end position="340"/>
    </location>
</feature>
<feature type="coiled-coil region" evidence="2">
    <location>
        <begin position="653"/>
        <end position="704"/>
    </location>
</feature>
<evidence type="ECO:0000256" key="2">
    <source>
        <dbReference type="SAM" id="Coils"/>
    </source>
</evidence>
<name>A0A8S1R1C4_9CILI</name>
<dbReference type="GO" id="GO:0005085">
    <property type="term" value="F:guanyl-nucleotide exchange factor activity"/>
    <property type="evidence" value="ECO:0007669"/>
    <property type="project" value="TreeGrafter"/>
</dbReference>
<dbReference type="InterPro" id="IPR000408">
    <property type="entry name" value="Reg_chr_condens"/>
</dbReference>
<keyword evidence="4" id="KW-1185">Reference proteome</keyword>
<evidence type="ECO:0000313" key="3">
    <source>
        <dbReference type="EMBL" id="CAD8121097.1"/>
    </source>
</evidence>
<dbReference type="EMBL" id="CAJJDN010000130">
    <property type="protein sequence ID" value="CAD8121097.1"/>
    <property type="molecule type" value="Genomic_DNA"/>
</dbReference>
<sequence>MVCNIAQFDQCFILVKLQLTYKLKVQRIINNYQQEYASQKMYSLVTLKNKIKEVSNNLPLSKSYVVKISYSYSIVFHHSSISLDKSELWAFGASQEGQLGIRMSSLMYPVNISQVIDNKIRLVTASENFVSVHTIKNHLYIWGKVEELNLGDNIKPRKIEFSKSLDRRYEFNCLDITYLLDQECTQNANEEILQLQSTNNTLYILNKDHLDVISIQAHIIAQKFVGLACNENHVLAWDVDGRVWSWGQYSDGKLGYMSFDQTQQNYPKQIDTLENRIIQCACGLNYSLALDVKGDIYGWGKGPFKMELLKATIPSKLIQKNKSFVKIVAGNEHFGALDMLGQFYVWGLNHKHCLGELEEEILTPTLFELPGIKIIDVAMGPFCTIMIIPADRLQKLPNLNLDTFTIQQKKCFLEEANLIRDFTERRNRQTLSSILSPIQTKNNIQDDREFDKANQLIHQMQLHLDSPHHKHAFNTTHSSHTLINSYSSPYKSFKSPISFDNIQKKLIKLENTNPLYLPILPNLQYNKASIDEDVNLENLIRTDDDELKYRYIQLVKENSEDQILMQLLNDQSIQKPQNQKNIKQQSIKIKQRTELKEIKYNDKFDRLDPHLLQNVRKELADISKDRWKQYQKKKKIKENKINFLKTKFQVTKLEQISKEEQIESNRLQAVEKNIKAQYTVLRKEEKLKNKLEVIQNETHDNQQEFQIKKRVEIKREIARQYALNILLKYLNFESFCQMFEEASERGLSKKKLLLQANNKAKIIQKAIRKRNIIKVINNKLGFKSRKILLSFIFRIRMSIRIKKKRVIIRKINLYNLRESIFLKVRTNLNTMIKATKNIQQFCKYYNQMMKIQLSFLNYKWDEYMRQEFKGLVIDKDKEEQKLNQLQALNEKQVQIMKQLSYPIKSQKTIYKEIQLSKKPRLKIEMLRLNLLKKIPQKSMNEDEQKEKEIKQNYNNVLFPYTKYVENIVIPQNYRIRFDYQEIQLLNVLDKINLEEAKLKLEILQGYQRSQIKNHIQQCMNYFSALLDFKQKNKVLIGTERMKIMSKLSSDEIKQLKQKEEQEFRMMIERREINTKRVRINDSMTKENIFDKLKVFQSDNYPFHMLTYKLIVYLSQIEQPKLQMEMTHKEWIRLMKNYHTDFKIRLQSIMSEARRAAAYKAKQIKRSPTIQIKRSPTIASKSIQSKKLIDLI</sequence>
<dbReference type="Pfam" id="PF00415">
    <property type="entry name" value="RCC1"/>
    <property type="match status" value="1"/>
</dbReference>
<organism evidence="3 4">
    <name type="scientific">Paramecium sonneborni</name>
    <dbReference type="NCBI Taxonomy" id="65129"/>
    <lineage>
        <taxon>Eukaryota</taxon>
        <taxon>Sar</taxon>
        <taxon>Alveolata</taxon>
        <taxon>Ciliophora</taxon>
        <taxon>Intramacronucleata</taxon>
        <taxon>Oligohymenophorea</taxon>
        <taxon>Peniculida</taxon>
        <taxon>Parameciidae</taxon>
        <taxon>Paramecium</taxon>
    </lineage>
</organism>
<dbReference type="Proteomes" id="UP000692954">
    <property type="component" value="Unassembled WGS sequence"/>
</dbReference>
<dbReference type="PROSITE" id="PS50012">
    <property type="entry name" value="RCC1_3"/>
    <property type="match status" value="3"/>
</dbReference>
<proteinExistence type="predicted"/>
<evidence type="ECO:0000313" key="4">
    <source>
        <dbReference type="Proteomes" id="UP000692954"/>
    </source>
</evidence>
<protein>
    <submittedName>
        <fullName evidence="3">Uncharacterized protein</fullName>
    </submittedName>
</protein>
<gene>
    <name evidence="3" type="ORF">PSON_ATCC_30995.1.T1300025</name>
</gene>
<dbReference type="GO" id="GO:0005737">
    <property type="term" value="C:cytoplasm"/>
    <property type="evidence" value="ECO:0007669"/>
    <property type="project" value="TreeGrafter"/>
</dbReference>
<reference evidence="3" key="1">
    <citation type="submission" date="2021-01" db="EMBL/GenBank/DDBJ databases">
        <authorList>
            <consortium name="Genoscope - CEA"/>
            <person name="William W."/>
        </authorList>
    </citation>
    <scope>NUCLEOTIDE SEQUENCE</scope>
</reference>
<dbReference type="AlphaFoldDB" id="A0A8S1R1C4"/>
<feature type="repeat" description="RCC1" evidence="1">
    <location>
        <begin position="341"/>
        <end position="390"/>
    </location>
</feature>
<comment type="caution">
    <text evidence="3">The sequence shown here is derived from an EMBL/GenBank/DDBJ whole genome shotgun (WGS) entry which is preliminary data.</text>
</comment>
<keyword evidence="2" id="KW-0175">Coiled coil</keyword>
<dbReference type="InterPro" id="IPR051553">
    <property type="entry name" value="Ran_GTPase-activating"/>
</dbReference>
<dbReference type="PANTHER" id="PTHR45982:SF1">
    <property type="entry name" value="REGULATOR OF CHROMOSOME CONDENSATION"/>
    <property type="match status" value="1"/>
</dbReference>